<evidence type="ECO:0000256" key="1">
    <source>
        <dbReference type="SAM" id="MobiDB-lite"/>
    </source>
</evidence>
<dbReference type="RefSeq" id="WP_114547262.1">
    <property type="nucleotide sequence ID" value="NZ_PPTT01000027.1"/>
</dbReference>
<evidence type="ECO:0000313" key="4">
    <source>
        <dbReference type="Proteomes" id="UP000253817"/>
    </source>
</evidence>
<dbReference type="AlphaFoldDB" id="A0A3N0IZ06"/>
<evidence type="ECO:0000313" key="3">
    <source>
        <dbReference type="EMBL" id="RNM41650.1"/>
    </source>
</evidence>
<evidence type="ECO:0000313" key="5">
    <source>
        <dbReference type="Proteomes" id="UP000270112"/>
    </source>
</evidence>
<reference evidence="5" key="2">
    <citation type="submission" date="2018-05" db="EMBL/GenBank/DDBJ databases">
        <title>Genome Sequencing of selected type strains of the family Eggerthellaceae.</title>
        <authorList>
            <person name="Danylec N."/>
            <person name="Stoll D.A."/>
            <person name="Doetsch A."/>
            <person name="Huch M."/>
        </authorList>
    </citation>
    <scope>NUCLEOTIDE SEQUENCE [LARGE SCALE GENOMIC DNA]</scope>
    <source>
        <strain evidence="5">DSM 16107</strain>
    </source>
</reference>
<protein>
    <submittedName>
        <fullName evidence="3">Uncharacterized protein</fullName>
    </submittedName>
</protein>
<dbReference type="Proteomes" id="UP000270112">
    <property type="component" value="Unassembled WGS sequence"/>
</dbReference>
<sequence>MSYGSAWQRETLTLKQIPPLRTLLQCCDEGLLIRVIIEEHAVRAVDWDALPSKRRRGIEKRLAATLATMRRLPVRKKPKRPGLLLPDESFVLRAGDGLIERRVGASLVFLDEAPLARRAESGEDEGGVQPHGYTLDPWEDTLAHRVWLGGPWCCRERYLVLASAFWEMTYLGFEYDRVCARRAEVKAARLLEGAAAGEGVGEQRGAGPAEGSSDGNGASCPPSAPTTVSAERRRQAASFGLVEPDPFERAYRDNLIACVARLNRERRQALGSLLIDVADRLEAS</sequence>
<reference evidence="3" key="3">
    <citation type="journal article" date="2019" name="Microbiol. Resour. Announc.">
        <title>Draft Genome Sequences of Type Strains of Gordonibacter faecihominis, Paraeggerthella hongkongensis, Parvibacter caecicola,Slackia equolifaciens, Slackia faecicanis, and Slackia isoflavoniconvertens.</title>
        <authorList>
            <person name="Danylec N."/>
            <person name="Stoll D.A."/>
            <person name="Dotsch A."/>
            <person name="Huch M."/>
        </authorList>
    </citation>
    <scope>NUCLEOTIDE SEQUENCE</scope>
    <source>
        <strain evidence="3">DSM 16107</strain>
    </source>
</reference>
<name>A0A3N0IZ06_9ACTN</name>
<dbReference type="EMBL" id="PPTT01000027">
    <property type="protein sequence ID" value="RDB66853.1"/>
    <property type="molecule type" value="Genomic_DNA"/>
</dbReference>
<gene>
    <name evidence="2" type="ORF">C1876_13580</name>
    <name evidence="3" type="ORF">DMP09_08590</name>
</gene>
<organism evidence="3 5">
    <name type="scientific">Eggerthella sinensis</name>
    <dbReference type="NCBI Taxonomy" id="242230"/>
    <lineage>
        <taxon>Bacteria</taxon>
        <taxon>Bacillati</taxon>
        <taxon>Actinomycetota</taxon>
        <taxon>Coriobacteriia</taxon>
        <taxon>Eggerthellales</taxon>
        <taxon>Eggerthellaceae</taxon>
        <taxon>Eggerthella</taxon>
    </lineage>
</organism>
<dbReference type="EMBL" id="QICC01000030">
    <property type="protein sequence ID" value="RNM41650.1"/>
    <property type="molecule type" value="Genomic_DNA"/>
</dbReference>
<proteinExistence type="predicted"/>
<feature type="region of interest" description="Disordered" evidence="1">
    <location>
        <begin position="198"/>
        <end position="229"/>
    </location>
</feature>
<accession>A0A3N0IZ06</accession>
<comment type="caution">
    <text evidence="3">The sequence shown here is derived from an EMBL/GenBank/DDBJ whole genome shotgun (WGS) entry which is preliminary data.</text>
</comment>
<reference evidence="2 4" key="1">
    <citation type="journal article" date="2018" name="Elife">
        <title>Discovery and characterization of a prevalent human gut bacterial enzyme sufficient for the inactivation of a family of plant toxins.</title>
        <authorList>
            <person name="Koppel N."/>
            <person name="Bisanz J.E."/>
            <person name="Pandelia M.E."/>
            <person name="Turnbaugh P.J."/>
            <person name="Balskus E.P."/>
        </authorList>
    </citation>
    <scope>NUCLEOTIDE SEQUENCE [LARGE SCALE GENOMIC DNA]</scope>
    <source>
        <strain evidence="2 4">DSM 16107</strain>
    </source>
</reference>
<dbReference type="OrthoDB" id="3174331at2"/>
<evidence type="ECO:0000313" key="2">
    <source>
        <dbReference type="EMBL" id="RDB66853.1"/>
    </source>
</evidence>
<dbReference type="Proteomes" id="UP000253817">
    <property type="component" value="Unassembled WGS sequence"/>
</dbReference>
<keyword evidence="4" id="KW-1185">Reference proteome</keyword>